<dbReference type="CDD" id="cd14332">
    <property type="entry name" value="UBA_RuvA_C"/>
    <property type="match status" value="1"/>
</dbReference>
<dbReference type="Proteomes" id="UP001084197">
    <property type="component" value="Unassembled WGS sequence"/>
</dbReference>
<reference evidence="8" key="1">
    <citation type="submission" date="2022-11" db="EMBL/GenBank/DDBJ databases">
        <title>WGS of Natronobacillus azotifigens 24KS-1, an anaerobic diazotrophic haloalkaliphile from soda-rich habitats.</title>
        <authorList>
            <person name="Sorokin D.Y."/>
            <person name="Merkel A.Y."/>
        </authorList>
    </citation>
    <scope>NUCLEOTIDE SEQUENCE</scope>
    <source>
        <strain evidence="8">24KS-1</strain>
    </source>
</reference>
<dbReference type="InterPro" id="IPR011114">
    <property type="entry name" value="RuvA_C"/>
</dbReference>
<dbReference type="GO" id="GO:0009379">
    <property type="term" value="C:Holliday junction helicase complex"/>
    <property type="evidence" value="ECO:0007669"/>
    <property type="project" value="InterPro"/>
</dbReference>
<evidence type="ECO:0000256" key="2">
    <source>
        <dbReference type="ARBA" id="ARBA00022763"/>
    </source>
</evidence>
<dbReference type="RefSeq" id="WP_268779141.1">
    <property type="nucleotide sequence ID" value="NZ_JAPRAT010000005.1"/>
</dbReference>
<comment type="caution">
    <text evidence="8">The sequence shown here is derived from an EMBL/GenBank/DDBJ whole genome shotgun (WGS) entry which is preliminary data.</text>
</comment>
<keyword evidence="2 6" id="KW-0227">DNA damage</keyword>
<feature type="domain" description="Helix-hairpin-helix DNA-binding motif class 1" evidence="7">
    <location>
        <begin position="72"/>
        <end position="91"/>
    </location>
</feature>
<dbReference type="Pfam" id="PF14520">
    <property type="entry name" value="HHH_5"/>
    <property type="match status" value="1"/>
</dbReference>
<proteinExistence type="inferred from homology"/>
<keyword evidence="4 6" id="KW-0233">DNA recombination</keyword>
<evidence type="ECO:0000313" key="8">
    <source>
        <dbReference type="EMBL" id="MCZ0702373.1"/>
    </source>
</evidence>
<dbReference type="Pfam" id="PF01330">
    <property type="entry name" value="RuvA_N"/>
    <property type="match status" value="1"/>
</dbReference>
<dbReference type="Pfam" id="PF07499">
    <property type="entry name" value="RuvA_C"/>
    <property type="match status" value="1"/>
</dbReference>
<dbReference type="Gene3D" id="1.10.8.10">
    <property type="entry name" value="DNA helicase RuvA subunit, C-terminal domain"/>
    <property type="match status" value="1"/>
</dbReference>
<dbReference type="AlphaFoldDB" id="A0A9J6R9W1"/>
<evidence type="ECO:0000256" key="6">
    <source>
        <dbReference type="HAMAP-Rule" id="MF_00031"/>
    </source>
</evidence>
<comment type="similarity">
    <text evidence="6">Belongs to the RuvA family.</text>
</comment>
<keyword evidence="9" id="KW-1185">Reference proteome</keyword>
<dbReference type="InterPro" id="IPR013849">
    <property type="entry name" value="DNA_helicase_Holl-junc_RuvA_I"/>
</dbReference>
<keyword evidence="8" id="KW-0378">Hydrolase</keyword>
<dbReference type="GO" id="GO:0006310">
    <property type="term" value="P:DNA recombination"/>
    <property type="evidence" value="ECO:0007669"/>
    <property type="project" value="UniProtKB-UniRule"/>
</dbReference>
<comment type="subcellular location">
    <subcellularLocation>
        <location evidence="6">Cytoplasm</location>
    </subcellularLocation>
</comment>
<dbReference type="NCBIfam" id="TIGR00084">
    <property type="entry name" value="ruvA"/>
    <property type="match status" value="1"/>
</dbReference>
<dbReference type="InterPro" id="IPR036267">
    <property type="entry name" value="RuvA_C_sf"/>
</dbReference>
<name>A0A9J6R9W1_9BACI</name>
<evidence type="ECO:0000256" key="4">
    <source>
        <dbReference type="ARBA" id="ARBA00023172"/>
    </source>
</evidence>
<evidence type="ECO:0000259" key="7">
    <source>
        <dbReference type="SMART" id="SM00278"/>
    </source>
</evidence>
<keyword evidence="3 6" id="KW-0238">DNA-binding</keyword>
<dbReference type="GO" id="GO:0005524">
    <property type="term" value="F:ATP binding"/>
    <property type="evidence" value="ECO:0007669"/>
    <property type="project" value="InterPro"/>
</dbReference>
<organism evidence="8 9">
    <name type="scientific">Natronobacillus azotifigens</name>
    <dbReference type="NCBI Taxonomy" id="472978"/>
    <lineage>
        <taxon>Bacteria</taxon>
        <taxon>Bacillati</taxon>
        <taxon>Bacillota</taxon>
        <taxon>Bacilli</taxon>
        <taxon>Bacillales</taxon>
        <taxon>Bacillaceae</taxon>
        <taxon>Natronobacillus</taxon>
    </lineage>
</organism>
<dbReference type="InterPro" id="IPR012340">
    <property type="entry name" value="NA-bd_OB-fold"/>
</dbReference>
<feature type="domain" description="Helix-hairpin-helix DNA-binding motif class 1" evidence="7">
    <location>
        <begin position="107"/>
        <end position="126"/>
    </location>
</feature>
<comment type="function">
    <text evidence="6">The RuvA-RuvB-RuvC complex processes Holliday junction (HJ) DNA during genetic recombination and DNA repair, while the RuvA-RuvB complex plays an important role in the rescue of blocked DNA replication forks via replication fork reversal (RFR). RuvA specifically binds to HJ cruciform DNA, conferring on it an open structure. The RuvB hexamer acts as an ATP-dependent pump, pulling dsDNA into and through the RuvAB complex. HJ branch migration allows RuvC to scan DNA until it finds its consensus sequence, where it cleaves and resolves the cruciform DNA.</text>
</comment>
<evidence type="ECO:0000256" key="3">
    <source>
        <dbReference type="ARBA" id="ARBA00023125"/>
    </source>
</evidence>
<dbReference type="Gene3D" id="1.10.150.20">
    <property type="entry name" value="5' to 3' exonuclease, C-terminal subdomain"/>
    <property type="match status" value="1"/>
</dbReference>
<dbReference type="InterPro" id="IPR000085">
    <property type="entry name" value="RuvA"/>
</dbReference>
<dbReference type="SUPFAM" id="SSF47781">
    <property type="entry name" value="RuvA domain 2-like"/>
    <property type="match status" value="1"/>
</dbReference>
<comment type="subunit">
    <text evidence="6">Homotetramer. Forms an RuvA(8)-RuvB(12)-Holliday junction (HJ) complex. HJ DNA is sandwiched between 2 RuvA tetramers; dsDNA enters through RuvA and exits via RuvB. An RuvB hexamer assembles on each DNA strand where it exits the tetramer. Each RuvB hexamer is contacted by two RuvA subunits (via domain III) on 2 adjacent RuvB subunits; this complex drives branch migration. In the full resolvosome a probable DNA-RuvA(4)-RuvB(12)-RuvC(2) complex forms which resolves the HJ.</text>
</comment>
<comment type="domain">
    <text evidence="6">Has three domains with a flexible linker between the domains II and III and assumes an 'L' shape. Domain III is highly mobile and contacts RuvB.</text>
</comment>
<dbReference type="GO" id="GO:0005737">
    <property type="term" value="C:cytoplasm"/>
    <property type="evidence" value="ECO:0007669"/>
    <property type="project" value="UniProtKB-SubCell"/>
</dbReference>
<evidence type="ECO:0000313" key="9">
    <source>
        <dbReference type="Proteomes" id="UP001084197"/>
    </source>
</evidence>
<feature type="region of interest" description="Domain III" evidence="6">
    <location>
        <begin position="151"/>
        <end position="201"/>
    </location>
</feature>
<dbReference type="GO" id="GO:0048476">
    <property type="term" value="C:Holliday junction resolvase complex"/>
    <property type="evidence" value="ECO:0007669"/>
    <property type="project" value="UniProtKB-UniRule"/>
</dbReference>
<dbReference type="EMBL" id="JAPRAT010000005">
    <property type="protein sequence ID" value="MCZ0702373.1"/>
    <property type="molecule type" value="Genomic_DNA"/>
</dbReference>
<evidence type="ECO:0000256" key="1">
    <source>
        <dbReference type="ARBA" id="ARBA00022490"/>
    </source>
</evidence>
<protein>
    <recommendedName>
        <fullName evidence="6">Holliday junction branch migration complex subunit RuvA</fullName>
    </recommendedName>
</protein>
<dbReference type="SUPFAM" id="SSF46929">
    <property type="entry name" value="DNA helicase RuvA subunit, C-terminal domain"/>
    <property type="match status" value="1"/>
</dbReference>
<dbReference type="Gene3D" id="2.40.50.140">
    <property type="entry name" value="Nucleic acid-binding proteins"/>
    <property type="match status" value="1"/>
</dbReference>
<dbReference type="SMART" id="SM00278">
    <property type="entry name" value="HhH1"/>
    <property type="match status" value="2"/>
</dbReference>
<dbReference type="GO" id="GO:0006281">
    <property type="term" value="P:DNA repair"/>
    <property type="evidence" value="ECO:0007669"/>
    <property type="project" value="UniProtKB-UniRule"/>
</dbReference>
<dbReference type="InterPro" id="IPR010994">
    <property type="entry name" value="RuvA_2-like"/>
</dbReference>
<dbReference type="GO" id="GO:0016787">
    <property type="term" value="F:hydrolase activity"/>
    <property type="evidence" value="ECO:0007669"/>
    <property type="project" value="UniProtKB-KW"/>
</dbReference>
<sequence>MIAYIHGKLESVTDLVVIIEVNGVGYEIICANPLKFQHKLGEIVKIHTYHHVREDAQILYGFEKIDEKTLFSQILNVSGIGPKGALAIVGNAGVEEFTLAIEEENEKFLTGFPGVGKKTARQMILDLKGKLPFVITQTANDQGQTVSSPTTITKEVTEAIEALKSLGYSDRELKAITPALKQENTKSIDELIRKGLALLMQ</sequence>
<evidence type="ECO:0000256" key="5">
    <source>
        <dbReference type="ARBA" id="ARBA00023204"/>
    </source>
</evidence>
<keyword evidence="5 6" id="KW-0234">DNA repair</keyword>
<dbReference type="HAMAP" id="MF_00031">
    <property type="entry name" value="DNA_HJ_migration_RuvA"/>
    <property type="match status" value="1"/>
</dbReference>
<dbReference type="SUPFAM" id="SSF50249">
    <property type="entry name" value="Nucleic acid-binding proteins"/>
    <property type="match status" value="1"/>
</dbReference>
<gene>
    <name evidence="6 8" type="primary">ruvA</name>
    <name evidence="8" type="ORF">OWO01_03990</name>
</gene>
<dbReference type="InterPro" id="IPR003583">
    <property type="entry name" value="Hlx-hairpin-Hlx_DNA-bd_motif"/>
</dbReference>
<keyword evidence="1 6" id="KW-0963">Cytoplasm</keyword>
<dbReference type="GO" id="GO:0000400">
    <property type="term" value="F:four-way junction DNA binding"/>
    <property type="evidence" value="ECO:0007669"/>
    <property type="project" value="UniProtKB-UniRule"/>
</dbReference>
<comment type="caution">
    <text evidence="6">Lacks conserved residue(s) required for the propagation of feature annotation.</text>
</comment>
<dbReference type="GO" id="GO:0009378">
    <property type="term" value="F:four-way junction helicase activity"/>
    <property type="evidence" value="ECO:0007669"/>
    <property type="project" value="InterPro"/>
</dbReference>
<accession>A0A9J6R9W1</accession>